<keyword evidence="2" id="KW-1185">Reference proteome</keyword>
<dbReference type="OrthoDB" id="4062651at2759"/>
<dbReference type="InterPro" id="IPR011009">
    <property type="entry name" value="Kinase-like_dom_sf"/>
</dbReference>
<evidence type="ECO:0008006" key="3">
    <source>
        <dbReference type="Google" id="ProtNLM"/>
    </source>
</evidence>
<accession>A0A9P9JNI9</accession>
<dbReference type="AlphaFoldDB" id="A0A9P9JNI9"/>
<dbReference type="SUPFAM" id="SSF56112">
    <property type="entry name" value="Protein kinase-like (PK-like)"/>
    <property type="match status" value="1"/>
</dbReference>
<comment type="caution">
    <text evidence="1">The sequence shown here is derived from an EMBL/GenBank/DDBJ whole genome shotgun (WGS) entry which is preliminary data.</text>
</comment>
<dbReference type="EMBL" id="JAGMUV010000001">
    <property type="protein sequence ID" value="KAH7176830.1"/>
    <property type="molecule type" value="Genomic_DNA"/>
</dbReference>
<evidence type="ECO:0000313" key="2">
    <source>
        <dbReference type="Proteomes" id="UP000738349"/>
    </source>
</evidence>
<name>A0A9P9JNI9_9HYPO</name>
<dbReference type="Proteomes" id="UP000738349">
    <property type="component" value="Unassembled WGS sequence"/>
</dbReference>
<gene>
    <name evidence="1" type="ORF">EDB81DRAFT_864294</name>
</gene>
<dbReference type="Gene3D" id="1.10.510.10">
    <property type="entry name" value="Transferase(Phosphotransferase) domain 1"/>
    <property type="match status" value="1"/>
</dbReference>
<evidence type="ECO:0000313" key="1">
    <source>
        <dbReference type="EMBL" id="KAH7176830.1"/>
    </source>
</evidence>
<sequence length="286" mass="32287">MTPMVRYKTEQQITGMRDDDLDARFKVCRNGKAFYINVLPSHFTYSPTMTDKYLSYLEVLRSGEEVLGDIYDTDVYEWIIAPFEPLFDELALDPPGDLKAIWITLRDHLFPDFCLFDLDIVNGKTGRTQCPMVLINNCQTECFFRSYTSGLIHTANLGSRLNLYHLCGVVMDDDSFILRLLLTNINKRDCPLPTRIHTGKPDELPAAIRKKWVAQLDATITELHKAGVVWGDVKAENVLIGRQSKACITDFGSGYTDGWVGDELAGTVEGDLVGMAKLRNYILSSQ</sequence>
<protein>
    <recommendedName>
        <fullName evidence="3">Protein kinase domain-containing protein</fullName>
    </recommendedName>
</protein>
<proteinExistence type="predicted"/>
<reference evidence="1" key="1">
    <citation type="journal article" date="2021" name="Nat. Commun.">
        <title>Genetic determinants of endophytism in the Arabidopsis root mycobiome.</title>
        <authorList>
            <person name="Mesny F."/>
            <person name="Miyauchi S."/>
            <person name="Thiergart T."/>
            <person name="Pickel B."/>
            <person name="Atanasova L."/>
            <person name="Karlsson M."/>
            <person name="Huettel B."/>
            <person name="Barry K.W."/>
            <person name="Haridas S."/>
            <person name="Chen C."/>
            <person name="Bauer D."/>
            <person name="Andreopoulos W."/>
            <person name="Pangilinan J."/>
            <person name="LaButti K."/>
            <person name="Riley R."/>
            <person name="Lipzen A."/>
            <person name="Clum A."/>
            <person name="Drula E."/>
            <person name="Henrissat B."/>
            <person name="Kohler A."/>
            <person name="Grigoriev I.V."/>
            <person name="Martin F.M."/>
            <person name="Hacquard S."/>
        </authorList>
    </citation>
    <scope>NUCLEOTIDE SEQUENCE</scope>
    <source>
        <strain evidence="1">MPI-CAGE-AT-0147</strain>
    </source>
</reference>
<organism evidence="1 2">
    <name type="scientific">Dactylonectria macrodidyma</name>
    <dbReference type="NCBI Taxonomy" id="307937"/>
    <lineage>
        <taxon>Eukaryota</taxon>
        <taxon>Fungi</taxon>
        <taxon>Dikarya</taxon>
        <taxon>Ascomycota</taxon>
        <taxon>Pezizomycotina</taxon>
        <taxon>Sordariomycetes</taxon>
        <taxon>Hypocreomycetidae</taxon>
        <taxon>Hypocreales</taxon>
        <taxon>Nectriaceae</taxon>
        <taxon>Dactylonectria</taxon>
    </lineage>
</organism>